<dbReference type="AlphaFoldDB" id="A0A1X7K2J0"/>
<protein>
    <submittedName>
        <fullName evidence="7">Putative serine protease PepD</fullName>
    </submittedName>
</protein>
<feature type="region of interest" description="Disordered" evidence="4">
    <location>
        <begin position="1"/>
        <end position="177"/>
    </location>
</feature>
<dbReference type="EMBL" id="FXAY01000003">
    <property type="protein sequence ID" value="SMG34513.1"/>
    <property type="molecule type" value="Genomic_DNA"/>
</dbReference>
<dbReference type="SMART" id="SM00228">
    <property type="entry name" value="PDZ"/>
    <property type="match status" value="1"/>
</dbReference>
<dbReference type="STRING" id="150121.SAMN06296010_1947"/>
<dbReference type="Gene3D" id="2.30.42.10">
    <property type="match status" value="1"/>
</dbReference>
<dbReference type="InterPro" id="IPR009003">
    <property type="entry name" value="Peptidase_S1_PA"/>
</dbReference>
<sequence length="596" mass="58587">MSENTDNPINPAAAEGVDRDDTTNTGSSPAATEHAPAFPHYAPSASGATPSSTHTSEPAKEQNAPQISGTQQAPEGMTPPAATAPPAAPLAGSAPHPGYGHTPAAPQPTQPVAQAHPAQATAAHYPAPHNQTQPHQAQPNQTQPTQAYAAAPGNYGNGAFGQPPQQPPVAGAATSGAHAPKRRGATMVIAALAIAALVGGASGAGITAWTLSQNQQSSTSSASGPQTITVNNADDASLATAVAAKASPSVVTISVNDGQSGGTGSGVILSDDGYVLTNTHVVTLDGATGKPTIQVTTNDGRLFAGTLVGTDPVADLAVIKLDKAKDLTPITWGDSTKLNVGDSVVAIGAPLGLSGTVTTGIVSALNRAITVASSAAPKGDDTESTPPDDNGGPGDGTKQNPYDFWNFDIPGQGGSEAPKQAPATSSISLAVIQTDAAINPGNSGGALLNDKGELIGINVAIASAGSSSGSGQSGSIGVGFSIPAALAQRISQEIIKDGAGSHGLLGASVGDASSDQALASVTAGALVKEVSSGGAAEKAGIKAGDVITAFNGIPVAGATDLTAQVRSLAADSDAKLTVYRDGKNQDIDVKLGELTQ</sequence>
<dbReference type="SUPFAM" id="SSF50494">
    <property type="entry name" value="Trypsin-like serine proteases"/>
    <property type="match status" value="1"/>
</dbReference>
<reference evidence="8" key="1">
    <citation type="submission" date="2017-04" db="EMBL/GenBank/DDBJ databases">
        <authorList>
            <person name="Varghese N."/>
            <person name="Submissions S."/>
        </authorList>
    </citation>
    <scope>NUCLEOTIDE SEQUENCE [LARGE SCALE GENOMIC DNA]</scope>
    <source>
        <strain evidence="8">VKM Ac-2510</strain>
    </source>
</reference>
<feature type="compositionally biased region" description="Low complexity" evidence="4">
    <location>
        <begin position="160"/>
        <end position="173"/>
    </location>
</feature>
<dbReference type="InterPro" id="IPR001940">
    <property type="entry name" value="Peptidase_S1C"/>
</dbReference>
<evidence type="ECO:0000259" key="6">
    <source>
        <dbReference type="PROSITE" id="PS50106"/>
    </source>
</evidence>
<dbReference type="Gene3D" id="2.40.10.10">
    <property type="entry name" value="Trypsin-like serine proteases"/>
    <property type="match status" value="2"/>
</dbReference>
<organism evidence="7 8">
    <name type="scientific">Agreia pratensis</name>
    <dbReference type="NCBI Taxonomy" id="150121"/>
    <lineage>
        <taxon>Bacteria</taxon>
        <taxon>Bacillati</taxon>
        <taxon>Actinomycetota</taxon>
        <taxon>Actinomycetes</taxon>
        <taxon>Micrococcales</taxon>
        <taxon>Microbacteriaceae</taxon>
        <taxon>Agreia</taxon>
    </lineage>
</organism>
<dbReference type="PANTHER" id="PTHR43343:SF3">
    <property type="entry name" value="PROTEASE DO-LIKE 8, CHLOROPLASTIC"/>
    <property type="match status" value="1"/>
</dbReference>
<feature type="region of interest" description="Disordered" evidence="4">
    <location>
        <begin position="373"/>
        <end position="422"/>
    </location>
</feature>
<evidence type="ECO:0000256" key="2">
    <source>
        <dbReference type="ARBA" id="ARBA00022670"/>
    </source>
</evidence>
<feature type="compositionally biased region" description="Low complexity" evidence="4">
    <location>
        <begin position="42"/>
        <end position="56"/>
    </location>
</feature>
<dbReference type="InterPro" id="IPR001478">
    <property type="entry name" value="PDZ"/>
</dbReference>
<evidence type="ECO:0000256" key="3">
    <source>
        <dbReference type="ARBA" id="ARBA00022801"/>
    </source>
</evidence>
<keyword evidence="3" id="KW-0378">Hydrolase</keyword>
<feature type="compositionally biased region" description="Polar residues" evidence="4">
    <location>
        <begin position="63"/>
        <end position="72"/>
    </location>
</feature>
<feature type="transmembrane region" description="Helical" evidence="5">
    <location>
        <begin position="188"/>
        <end position="211"/>
    </location>
</feature>
<keyword evidence="5" id="KW-0812">Transmembrane</keyword>
<evidence type="ECO:0000256" key="4">
    <source>
        <dbReference type="SAM" id="MobiDB-lite"/>
    </source>
</evidence>
<keyword evidence="5" id="KW-1133">Transmembrane helix</keyword>
<accession>A0A1X7K2J0</accession>
<comment type="similarity">
    <text evidence="1">Belongs to the peptidase S1C family.</text>
</comment>
<feature type="compositionally biased region" description="Low complexity" evidence="4">
    <location>
        <begin position="110"/>
        <end position="154"/>
    </location>
</feature>
<keyword evidence="5" id="KW-0472">Membrane</keyword>
<gene>
    <name evidence="7" type="ORF">SAMN06296010_1947</name>
</gene>
<keyword evidence="2 7" id="KW-0645">Protease</keyword>
<evidence type="ECO:0000313" key="7">
    <source>
        <dbReference type="EMBL" id="SMG34513.1"/>
    </source>
</evidence>
<dbReference type="PRINTS" id="PR00834">
    <property type="entry name" value="PROTEASES2C"/>
</dbReference>
<dbReference type="PANTHER" id="PTHR43343">
    <property type="entry name" value="PEPTIDASE S12"/>
    <property type="match status" value="1"/>
</dbReference>
<dbReference type="InterPro" id="IPR036034">
    <property type="entry name" value="PDZ_sf"/>
</dbReference>
<dbReference type="GO" id="GO:0006508">
    <property type="term" value="P:proteolysis"/>
    <property type="evidence" value="ECO:0007669"/>
    <property type="project" value="UniProtKB-KW"/>
</dbReference>
<dbReference type="PROSITE" id="PS50106">
    <property type="entry name" value="PDZ"/>
    <property type="match status" value="1"/>
</dbReference>
<evidence type="ECO:0000256" key="5">
    <source>
        <dbReference type="SAM" id="Phobius"/>
    </source>
</evidence>
<dbReference type="GO" id="GO:0004252">
    <property type="term" value="F:serine-type endopeptidase activity"/>
    <property type="evidence" value="ECO:0007669"/>
    <property type="project" value="InterPro"/>
</dbReference>
<dbReference type="Proteomes" id="UP000193244">
    <property type="component" value="Unassembled WGS sequence"/>
</dbReference>
<dbReference type="Pfam" id="PF13365">
    <property type="entry name" value="Trypsin_2"/>
    <property type="match status" value="1"/>
</dbReference>
<feature type="compositionally biased region" description="Low complexity" evidence="4">
    <location>
        <begin position="89"/>
        <end position="104"/>
    </location>
</feature>
<evidence type="ECO:0000256" key="1">
    <source>
        <dbReference type="ARBA" id="ARBA00010541"/>
    </source>
</evidence>
<dbReference type="InterPro" id="IPR051201">
    <property type="entry name" value="Chloro_Bact_Ser_Proteases"/>
</dbReference>
<dbReference type="Pfam" id="PF13180">
    <property type="entry name" value="PDZ_2"/>
    <property type="match status" value="1"/>
</dbReference>
<dbReference type="InterPro" id="IPR043504">
    <property type="entry name" value="Peptidase_S1_PA_chymotrypsin"/>
</dbReference>
<dbReference type="RefSeq" id="WP_244894702.1">
    <property type="nucleotide sequence ID" value="NZ_FXAY01000003.1"/>
</dbReference>
<evidence type="ECO:0000313" key="8">
    <source>
        <dbReference type="Proteomes" id="UP000193244"/>
    </source>
</evidence>
<keyword evidence="8" id="KW-1185">Reference proteome</keyword>
<dbReference type="SUPFAM" id="SSF50156">
    <property type="entry name" value="PDZ domain-like"/>
    <property type="match status" value="1"/>
</dbReference>
<name>A0A1X7K2J0_9MICO</name>
<proteinExistence type="inferred from homology"/>
<feature type="domain" description="PDZ" evidence="6">
    <location>
        <begin position="491"/>
        <end position="582"/>
    </location>
</feature>